<dbReference type="InterPro" id="IPR044492">
    <property type="entry name" value="P_typ_ATPase_HD_dom"/>
</dbReference>
<dbReference type="Pfam" id="PF00690">
    <property type="entry name" value="Cation_ATPase_N"/>
    <property type="match status" value="1"/>
</dbReference>
<dbReference type="PROSITE" id="PS00154">
    <property type="entry name" value="ATPASE_E1_E2"/>
    <property type="match status" value="1"/>
</dbReference>
<dbReference type="PANTHER" id="PTHR43294">
    <property type="entry name" value="SODIUM/POTASSIUM-TRANSPORTING ATPASE SUBUNIT ALPHA"/>
    <property type="match status" value="1"/>
</dbReference>
<reference evidence="25" key="1">
    <citation type="submission" date="2025-08" db="UniProtKB">
        <authorList>
            <consortium name="Ensembl"/>
        </authorList>
    </citation>
    <scope>IDENTIFICATION</scope>
</reference>
<dbReference type="InterPro" id="IPR008250">
    <property type="entry name" value="ATPase_P-typ_transduc_dom_A_sf"/>
</dbReference>
<keyword evidence="18 22" id="KW-0472">Membrane</keyword>
<evidence type="ECO:0000256" key="17">
    <source>
        <dbReference type="ARBA" id="ARBA00023065"/>
    </source>
</evidence>
<dbReference type="InterPro" id="IPR050510">
    <property type="entry name" value="Cation_transp_ATPase_P-type"/>
</dbReference>
<dbReference type="GO" id="GO:0005886">
    <property type="term" value="C:plasma membrane"/>
    <property type="evidence" value="ECO:0007669"/>
    <property type="project" value="UniProtKB-SubCell"/>
</dbReference>
<dbReference type="Pfam" id="PF00122">
    <property type="entry name" value="E1-E2_ATPase"/>
    <property type="match status" value="1"/>
</dbReference>
<evidence type="ECO:0000256" key="12">
    <source>
        <dbReference type="ARBA" id="ARBA00022842"/>
    </source>
</evidence>
<name>A0A8C1J0K8_CYPCA</name>
<evidence type="ECO:0000256" key="16">
    <source>
        <dbReference type="ARBA" id="ARBA00023053"/>
    </source>
</evidence>
<dbReference type="Gene3D" id="2.70.150.10">
    <property type="entry name" value="Calcium-transporting ATPase, cytoplasmic transduction domain A"/>
    <property type="match status" value="1"/>
</dbReference>
<dbReference type="GO" id="GO:1990573">
    <property type="term" value="P:potassium ion import across plasma membrane"/>
    <property type="evidence" value="ECO:0007669"/>
    <property type="project" value="TreeGrafter"/>
</dbReference>
<dbReference type="Gene3D" id="3.40.50.1000">
    <property type="entry name" value="HAD superfamily/HAD-like"/>
    <property type="match status" value="1"/>
</dbReference>
<feature type="region of interest" description="Disordered" evidence="23">
    <location>
        <begin position="1"/>
        <end position="39"/>
    </location>
</feature>
<keyword evidence="13 22" id="KW-0630">Potassium</keyword>
<evidence type="ECO:0000256" key="11">
    <source>
        <dbReference type="ARBA" id="ARBA00022840"/>
    </source>
</evidence>
<evidence type="ECO:0000256" key="5">
    <source>
        <dbReference type="ARBA" id="ARBA00022538"/>
    </source>
</evidence>
<feature type="transmembrane region" description="Helical" evidence="22">
    <location>
        <begin position="324"/>
        <end position="347"/>
    </location>
</feature>
<keyword evidence="12" id="KW-0460">Magnesium</keyword>
<comment type="subunit">
    <text evidence="21">The sodium/potassium-transporting ATPase is composed of a catalytic alpha subunit, an auxiliary non-catalytic beta subunit and an additional regulatory subunit.</text>
</comment>
<dbReference type="SFLD" id="SFLDS00003">
    <property type="entry name" value="Haloacid_Dehalogenase"/>
    <property type="match status" value="1"/>
</dbReference>
<dbReference type="SUPFAM" id="SSF81653">
    <property type="entry name" value="Calcium ATPase, transduction domain A"/>
    <property type="match status" value="1"/>
</dbReference>
<dbReference type="Pfam" id="PF13246">
    <property type="entry name" value="Cation_ATPase"/>
    <property type="match status" value="1"/>
</dbReference>
<evidence type="ECO:0000256" key="6">
    <source>
        <dbReference type="ARBA" id="ARBA00022553"/>
    </source>
</evidence>
<sequence>MGRGEGREQYELAATSEQGGKKSKPKGKKEKDKDMDELKKEVDLDDHKLSLDELTQKYSTDLTMGLTNDRAKEILARDGPNALTPPPTTPEWVKFCKQLFGGFSTLLWIGAILCFLAYGIQAAYEEEPANDNLYLGIVLSAVVMITGCFSYYQEAKSSKIMDSFKNLVPQQALVIRNGEKKNINAEEVVVGDLVEVKGGDRIPADLRIISAHGCKVDNSSLTGESEPQTRAPDFSNDNPLETRNIAFFSTNCVEGTARGVVINTGDRTVMGRIATLASGLEVGRTPISIEIEHFIHIITGVAVFLGVSFFVLSLILGYSWLEAVIFLIGIIVANVPEGLLATVTVCLTLTAKRMAKKNCLVKNLEAVETLGSTSTICSDKTGTLTQNRMTVAHMWFDNQIHEADTTENQSGTSFDRSSATWAALARVAGLCNRAVFLAEQENLPILKRDVAGDASESALLKCIELCCGSVKEMRNQYTKCAEIPFNSTNKYQLSIHKNPNSNKTETTHLLVMKGAPERILDRCSSILIQGKEQPLDDEMKDAFQNAYLELGGLGERVLGFCNFNLPDDQFPEGFAFDSEEVNFPTENLCFVGLMSMIDPPRAAVPDAVAKCRSAGIKVIMVTGDHPITAKAIAKGVGIISEGNETVEDIAARLNIPVGEVNPRDAKACVVHGGELKNMNESDLDEILKHHTEIVFARTSPQQKLIIVEGCQRQGAIVAVTGDGVNDSPALKKADIGVAMGIAGSDVSKQAADMILLDDNFASIVTGVEEGRLIFDNLKKSIAYTLTSKIPEMSPFLMFVLVGIPLPLGTVTILCIDLGTDLIPAISLAYENAENDIMKRQPRNAKTDRLVNERLISMAYGQIGMIQAVAGFFTYIVVMSENGFWPSYLPGLRVGWEDRSISDLEDSYGQQWTYEARKIIESTCHTAFFISIVVVQWGDLIIVKTRRNSIVQQGMKNKVLIFAFFEEAALAAFLSYCPGMDVALRMYPLRLLWWFTAFPYSLLIFIYDEVRKYILRNNPGGWVEKETYY</sequence>
<keyword evidence="6" id="KW-0597">Phosphoprotein</keyword>
<dbReference type="GO" id="GO:0030007">
    <property type="term" value="P:intracellular potassium ion homeostasis"/>
    <property type="evidence" value="ECO:0007669"/>
    <property type="project" value="TreeGrafter"/>
</dbReference>
<keyword evidence="10 22" id="KW-0547">Nucleotide-binding</keyword>
<evidence type="ECO:0000256" key="20">
    <source>
        <dbReference type="ARBA" id="ARBA00037422"/>
    </source>
</evidence>
<feature type="transmembrane region" description="Helical" evidence="22">
    <location>
        <begin position="858"/>
        <end position="877"/>
    </location>
</feature>
<dbReference type="InterPro" id="IPR018303">
    <property type="entry name" value="ATPase_P-typ_P_site"/>
</dbReference>
<dbReference type="FunFam" id="1.20.1110.10:FF:000095">
    <property type="entry name" value="Sodium/potassium-transporting ATPase subunit alpha-1"/>
    <property type="match status" value="1"/>
</dbReference>
<dbReference type="FunFam" id="3.40.50.1000:FF:000004">
    <property type="entry name" value="Sodium/potassium-transporting ATPase subunit alpha"/>
    <property type="match status" value="1"/>
</dbReference>
<feature type="transmembrane region" description="Helical" evidence="22">
    <location>
        <begin position="294"/>
        <end position="318"/>
    </location>
</feature>
<protein>
    <recommendedName>
        <fullName evidence="22">Sodium/potassium-transporting ATPase subunit alpha</fullName>
    </recommendedName>
</protein>
<dbReference type="SFLD" id="SFLDF00027">
    <property type="entry name" value="p-type_atpase"/>
    <property type="match status" value="1"/>
</dbReference>
<evidence type="ECO:0000256" key="4">
    <source>
        <dbReference type="ARBA" id="ARBA00022475"/>
    </source>
</evidence>
<evidence type="ECO:0000256" key="7">
    <source>
        <dbReference type="ARBA" id="ARBA00022607"/>
    </source>
</evidence>
<comment type="caution">
    <text evidence="22">Lacks conserved residue(s) required for the propagation of feature annotation.</text>
</comment>
<proteinExistence type="inferred from homology"/>
<dbReference type="FunFam" id="1.20.1110.10:FF:000069">
    <property type="entry name" value="Sodium/potassium-transporting ATPase subunit alpha"/>
    <property type="match status" value="1"/>
</dbReference>
<dbReference type="SFLD" id="SFLDG00002">
    <property type="entry name" value="C1.7:_P-type_atpase_like"/>
    <property type="match status" value="1"/>
</dbReference>
<dbReference type="Ensembl" id="ENSCCRT00010027901.1">
    <property type="protein sequence ID" value="ENSCCRP00010025426.1"/>
    <property type="gene ID" value="ENSCCRG00010008397.1"/>
</dbReference>
<evidence type="ECO:0000256" key="13">
    <source>
        <dbReference type="ARBA" id="ARBA00022958"/>
    </source>
</evidence>
<dbReference type="GO" id="GO:0016887">
    <property type="term" value="F:ATP hydrolysis activity"/>
    <property type="evidence" value="ECO:0007669"/>
    <property type="project" value="InterPro"/>
</dbReference>
<dbReference type="AlphaFoldDB" id="A0A8C1J0K8"/>
<comment type="similarity">
    <text evidence="2 22">Belongs to the cation transport ATPase (P-type) (TC 3.A.3) family. Type IIC subfamily.</text>
</comment>
<dbReference type="InterPro" id="IPR023214">
    <property type="entry name" value="HAD_sf"/>
</dbReference>
<dbReference type="FunFam" id="2.70.150.10:FF:000106">
    <property type="entry name" value="Sodium/potassium-transporting ATPase subunit alpha"/>
    <property type="match status" value="1"/>
</dbReference>
<evidence type="ECO:0000256" key="22">
    <source>
        <dbReference type="RuleBase" id="RU362084"/>
    </source>
</evidence>
<dbReference type="GO" id="GO:0006883">
    <property type="term" value="P:intracellular sodium ion homeostasis"/>
    <property type="evidence" value="ECO:0007669"/>
    <property type="project" value="TreeGrafter"/>
</dbReference>
<dbReference type="InterPro" id="IPR023299">
    <property type="entry name" value="ATPase_P-typ_cyto_dom_N"/>
</dbReference>
<dbReference type="GO" id="GO:0005391">
    <property type="term" value="F:P-type sodium:potassium-exchanging transporter activity"/>
    <property type="evidence" value="ECO:0007669"/>
    <property type="project" value="TreeGrafter"/>
</dbReference>
<comment type="subcellular location">
    <subcellularLocation>
        <location evidence="1 22">Cell membrane</location>
        <topology evidence="1 22">Multi-pass membrane protein</topology>
    </subcellularLocation>
</comment>
<dbReference type="SMART" id="SM00831">
    <property type="entry name" value="Cation_ATPase_N"/>
    <property type="match status" value="1"/>
</dbReference>
<dbReference type="InterPro" id="IPR006068">
    <property type="entry name" value="ATPase_P-typ_cation-transptr_C"/>
</dbReference>
<dbReference type="PRINTS" id="PR00119">
    <property type="entry name" value="CATATPASE"/>
</dbReference>
<dbReference type="InterPro" id="IPR023298">
    <property type="entry name" value="ATPase_P-typ_TM_dom_sf"/>
</dbReference>
<dbReference type="PRINTS" id="PR00121">
    <property type="entry name" value="NAKATPASE"/>
</dbReference>
<keyword evidence="15 22" id="KW-1133">Transmembrane helix</keyword>
<feature type="transmembrane region" description="Helical" evidence="22">
    <location>
        <begin position="958"/>
        <end position="975"/>
    </location>
</feature>
<evidence type="ECO:0000256" key="14">
    <source>
        <dbReference type="ARBA" id="ARBA00022967"/>
    </source>
</evidence>
<feature type="transmembrane region" description="Helical" evidence="22">
    <location>
        <begin position="99"/>
        <end position="121"/>
    </location>
</feature>
<keyword evidence="19" id="KW-0739">Sodium transport</keyword>
<evidence type="ECO:0000256" key="3">
    <source>
        <dbReference type="ARBA" id="ARBA00022448"/>
    </source>
</evidence>
<accession>A0A8C1J0K8</accession>
<dbReference type="InterPro" id="IPR059000">
    <property type="entry name" value="ATPase_P-type_domA"/>
</dbReference>
<dbReference type="GO" id="GO:0046872">
    <property type="term" value="F:metal ion binding"/>
    <property type="evidence" value="ECO:0007669"/>
    <property type="project" value="UniProtKB-KW"/>
</dbReference>
<dbReference type="InterPro" id="IPR001757">
    <property type="entry name" value="P_typ_ATPase"/>
</dbReference>
<evidence type="ECO:0000313" key="25">
    <source>
        <dbReference type="Ensembl" id="ENSCCRP00010025426.1"/>
    </source>
</evidence>
<keyword evidence="11 22" id="KW-0067">ATP-binding</keyword>
<feature type="compositionally biased region" description="Basic and acidic residues" evidence="23">
    <location>
        <begin position="29"/>
        <end position="39"/>
    </location>
</feature>
<evidence type="ECO:0000256" key="19">
    <source>
        <dbReference type="ARBA" id="ARBA00023201"/>
    </source>
</evidence>
<dbReference type="PANTHER" id="PTHR43294:SF8">
    <property type="entry name" value="SODIUM_POTASSIUM-TRANSPORTING ATPASE SUBUNIT ALPHA"/>
    <property type="match status" value="1"/>
</dbReference>
<dbReference type="Gene3D" id="3.40.1110.10">
    <property type="entry name" value="Calcium-transporting ATPase, cytoplasmic domain N"/>
    <property type="match status" value="1"/>
</dbReference>
<dbReference type="InterPro" id="IPR004014">
    <property type="entry name" value="ATPase_P-typ_cation-transptr_N"/>
</dbReference>
<dbReference type="GO" id="GO:1902600">
    <property type="term" value="P:proton transmembrane transport"/>
    <property type="evidence" value="ECO:0007669"/>
    <property type="project" value="TreeGrafter"/>
</dbReference>
<feature type="transmembrane region" description="Helical" evidence="22">
    <location>
        <begin position="990"/>
        <end position="1006"/>
    </location>
</feature>
<feature type="domain" description="Cation-transporting P-type ATPase N-terminal" evidence="24">
    <location>
        <begin position="45"/>
        <end position="119"/>
    </location>
</feature>
<dbReference type="InterPro" id="IPR005775">
    <property type="entry name" value="P-type_ATPase_IIC"/>
</dbReference>
<dbReference type="SUPFAM" id="SSF56784">
    <property type="entry name" value="HAD-like"/>
    <property type="match status" value="1"/>
</dbReference>
<keyword evidence="7" id="KW-0740">Sodium/potassium transport</keyword>
<dbReference type="SUPFAM" id="SSF81665">
    <property type="entry name" value="Calcium ATPase, transmembrane domain M"/>
    <property type="match status" value="1"/>
</dbReference>
<keyword evidence="14" id="KW-1278">Translocase</keyword>
<gene>
    <name evidence="25" type="primary">LOC109060286</name>
</gene>
<dbReference type="SUPFAM" id="SSF81660">
    <property type="entry name" value="Metal cation-transporting ATPase, ATP-binding domain N"/>
    <property type="match status" value="1"/>
</dbReference>
<evidence type="ECO:0000256" key="18">
    <source>
        <dbReference type="ARBA" id="ARBA00023136"/>
    </source>
</evidence>
<dbReference type="Pfam" id="PF00689">
    <property type="entry name" value="Cation_ATPase_C"/>
    <property type="match status" value="1"/>
</dbReference>
<keyword evidence="26" id="KW-1185">Reference proteome</keyword>
<dbReference type="Proteomes" id="UP000694427">
    <property type="component" value="Unplaced"/>
</dbReference>
<dbReference type="NCBIfam" id="TIGR01106">
    <property type="entry name" value="ATPase-IIC_X-K"/>
    <property type="match status" value="1"/>
</dbReference>
<evidence type="ECO:0000313" key="26">
    <source>
        <dbReference type="Proteomes" id="UP000694427"/>
    </source>
</evidence>
<keyword evidence="9 22" id="KW-0479">Metal-binding</keyword>
<dbReference type="GO" id="GO:0005524">
    <property type="term" value="F:ATP binding"/>
    <property type="evidence" value="ECO:0007669"/>
    <property type="project" value="UniProtKB-KW"/>
</dbReference>
<keyword evidence="8 22" id="KW-0812">Transmembrane</keyword>
<dbReference type="CDD" id="cd02608">
    <property type="entry name" value="P-type_ATPase_Na-K_like"/>
    <property type="match status" value="1"/>
</dbReference>
<keyword evidence="3 22" id="KW-0813">Transport</keyword>
<dbReference type="FunFam" id="3.40.1110.10:FF:000001">
    <property type="entry name" value="Sodium/potassium-transporting ATPase subunit alpha"/>
    <property type="match status" value="1"/>
</dbReference>
<dbReference type="GO" id="GO:0036376">
    <property type="term" value="P:sodium ion export across plasma membrane"/>
    <property type="evidence" value="ECO:0007669"/>
    <property type="project" value="TreeGrafter"/>
</dbReference>
<evidence type="ECO:0000256" key="1">
    <source>
        <dbReference type="ARBA" id="ARBA00004651"/>
    </source>
</evidence>
<feature type="compositionally biased region" description="Basic and acidic residues" evidence="23">
    <location>
        <begin position="1"/>
        <end position="10"/>
    </location>
</feature>
<reference evidence="25" key="2">
    <citation type="submission" date="2025-09" db="UniProtKB">
        <authorList>
            <consortium name="Ensembl"/>
        </authorList>
    </citation>
    <scope>IDENTIFICATION</scope>
</reference>
<evidence type="ECO:0000256" key="9">
    <source>
        <dbReference type="ARBA" id="ARBA00022723"/>
    </source>
</evidence>
<comment type="function">
    <text evidence="20">This is the catalytic component of the active enzyme, which catalyzes the hydrolysis of ATP coupled with the exchange of sodium and potassium ions across the plasma membrane. This action creates the electrochemical gradient of sodium and potassium ions, providing the energy for active transport of various nutrients.</text>
</comment>
<dbReference type="NCBIfam" id="TIGR01494">
    <property type="entry name" value="ATPase_P-type"/>
    <property type="match status" value="2"/>
</dbReference>
<keyword evidence="4" id="KW-1003">Cell membrane</keyword>
<dbReference type="InterPro" id="IPR036412">
    <property type="entry name" value="HAD-like_sf"/>
</dbReference>
<feature type="transmembrane region" description="Helical" evidence="22">
    <location>
        <begin position="133"/>
        <end position="152"/>
    </location>
</feature>
<evidence type="ECO:0000256" key="2">
    <source>
        <dbReference type="ARBA" id="ARBA00006934"/>
    </source>
</evidence>
<keyword evidence="5 22" id="KW-0633">Potassium transport</keyword>
<evidence type="ECO:0000259" key="24">
    <source>
        <dbReference type="SMART" id="SM00831"/>
    </source>
</evidence>
<keyword evidence="17 22" id="KW-0406">Ion transport</keyword>
<evidence type="ECO:0000256" key="10">
    <source>
        <dbReference type="ARBA" id="ARBA00022741"/>
    </source>
</evidence>
<evidence type="ECO:0000256" key="8">
    <source>
        <dbReference type="ARBA" id="ARBA00022692"/>
    </source>
</evidence>
<dbReference type="Gene3D" id="1.20.1110.10">
    <property type="entry name" value="Calcium-transporting ATPase, transmembrane domain"/>
    <property type="match status" value="1"/>
</dbReference>
<keyword evidence="16" id="KW-0915">Sodium</keyword>
<organism evidence="25 26">
    <name type="scientific">Cyprinus carpio</name>
    <name type="common">Common carp</name>
    <dbReference type="NCBI Taxonomy" id="7962"/>
    <lineage>
        <taxon>Eukaryota</taxon>
        <taxon>Metazoa</taxon>
        <taxon>Chordata</taxon>
        <taxon>Craniata</taxon>
        <taxon>Vertebrata</taxon>
        <taxon>Euteleostomi</taxon>
        <taxon>Actinopterygii</taxon>
        <taxon>Neopterygii</taxon>
        <taxon>Teleostei</taxon>
        <taxon>Ostariophysi</taxon>
        <taxon>Cypriniformes</taxon>
        <taxon>Cyprinidae</taxon>
        <taxon>Cyprininae</taxon>
        <taxon>Cyprinus</taxon>
    </lineage>
</organism>
<evidence type="ECO:0000256" key="15">
    <source>
        <dbReference type="ARBA" id="ARBA00022989"/>
    </source>
</evidence>
<evidence type="ECO:0000256" key="21">
    <source>
        <dbReference type="ARBA" id="ARBA00038795"/>
    </source>
</evidence>
<evidence type="ECO:0000256" key="23">
    <source>
        <dbReference type="SAM" id="MobiDB-lite"/>
    </source>
</evidence>